<dbReference type="Gene3D" id="3.40.50.300">
    <property type="entry name" value="P-loop containing nucleotide triphosphate hydrolases"/>
    <property type="match status" value="1"/>
</dbReference>
<feature type="region of interest" description="Disordered" evidence="1">
    <location>
        <begin position="248"/>
        <end position="297"/>
    </location>
</feature>
<name>A0ABW1F998_9ACTN</name>
<dbReference type="InterPro" id="IPR027417">
    <property type="entry name" value="P-loop_NTPase"/>
</dbReference>
<feature type="region of interest" description="Disordered" evidence="1">
    <location>
        <begin position="115"/>
        <end position="152"/>
    </location>
</feature>
<comment type="caution">
    <text evidence="2">The sequence shown here is derived from an EMBL/GenBank/DDBJ whole genome shotgun (WGS) entry which is preliminary data.</text>
</comment>
<sequence>MTTYPPERIIIDVETEGEFLTDDQPTPNTAGGPADSTTEAADRTGPGLGARLATGTLGLARREYTALRTGLTVVRTERGAWLNASEETAAHLQADLLNRRYNTWTARQKAEAERLEEKAAELEKEARRAASAGQADEATPADHKQAAAAAAALREEAAAWRERAREIQDQTYTGHTTPSDEELERHRRRTANRRRAATAALGLAIGWAELRIGGLLPVLTASGIVGTAWAKGRFPGWRRELPDVPALAYEVESGQPAKDKKDKEKKDKTEKAGTGQAGPAATAPAADGAPLFPGDTGRPFPIHDVTDPAVAVECVRRALLAERVPLTYVGDPTPHPWGWEVVVRVSDGTSGDIGDRLGGLETKFDVGDGDVILQPNRKRTAEAVLRVVTGDLFGAMKPPPYRAPHSVDITDAGVFGMSADGTDLEFSLAELMGEVIARSGGGKSTIIRDLLDWTTAAHNAVTVFLDPSGDGPGKFTDAVKLTSTSPIQIEFALLSLYRLAAGRARIRRKLGMGDTWRCTREHPAIILFVDEFPKLTKRSKQIIAELQLVGRKEGVWLIFAAQGATKELLGSNIAQQPALKIMGACRDVDTTQALGGGAIDWGFLPHRLQPKSGDSLNDCAKSYVIGAPGVSEDPMLHKWHYIPDDEGGRRAAERLAAGLVDVDQASIDAALKAPNPPGLKFADEDEYLHYVPWPELLEMCAEEDDEFGPDGASDEGAELPLPEIIEVLVHALNEEGADALTLGRLHPYLIAHNATRWDRWHDKDEHGLLKEIGRTLAAEFGKAGVDLTTKRLDEFEGSPRGVRRSDVLAVAEQYSE</sequence>
<evidence type="ECO:0000313" key="3">
    <source>
        <dbReference type="Proteomes" id="UP001596067"/>
    </source>
</evidence>
<accession>A0ABW1F998</accession>
<keyword evidence="3" id="KW-1185">Reference proteome</keyword>
<dbReference type="Proteomes" id="UP001596067">
    <property type="component" value="Unassembled WGS sequence"/>
</dbReference>
<gene>
    <name evidence="2" type="ORF">ACFP0N_32505</name>
</gene>
<evidence type="ECO:0000256" key="1">
    <source>
        <dbReference type="SAM" id="MobiDB-lite"/>
    </source>
</evidence>
<feature type="compositionally biased region" description="Polar residues" evidence="1">
    <location>
        <begin position="23"/>
        <end position="39"/>
    </location>
</feature>
<feature type="compositionally biased region" description="Basic and acidic residues" evidence="1">
    <location>
        <begin position="115"/>
        <end position="128"/>
    </location>
</feature>
<feature type="compositionally biased region" description="Low complexity" evidence="1">
    <location>
        <begin position="272"/>
        <end position="290"/>
    </location>
</feature>
<organism evidence="2 3">
    <name type="scientific">Kitasatospora aburaviensis</name>
    <dbReference type="NCBI Taxonomy" id="67265"/>
    <lineage>
        <taxon>Bacteria</taxon>
        <taxon>Bacillati</taxon>
        <taxon>Actinomycetota</taxon>
        <taxon>Actinomycetes</taxon>
        <taxon>Kitasatosporales</taxon>
        <taxon>Streptomycetaceae</taxon>
        <taxon>Kitasatospora</taxon>
    </lineage>
</organism>
<protein>
    <recommendedName>
        <fullName evidence="4">FtsK domain-containing protein</fullName>
    </recommendedName>
</protein>
<dbReference type="EMBL" id="JBHSOD010000062">
    <property type="protein sequence ID" value="MFC5889699.1"/>
    <property type="molecule type" value="Genomic_DNA"/>
</dbReference>
<proteinExistence type="predicted"/>
<feature type="compositionally biased region" description="Basic and acidic residues" evidence="1">
    <location>
        <begin position="257"/>
        <end position="271"/>
    </location>
</feature>
<dbReference type="SUPFAM" id="SSF52540">
    <property type="entry name" value="P-loop containing nucleoside triphosphate hydrolases"/>
    <property type="match status" value="1"/>
</dbReference>
<feature type="region of interest" description="Disordered" evidence="1">
    <location>
        <begin position="166"/>
        <end position="191"/>
    </location>
</feature>
<reference evidence="3" key="1">
    <citation type="journal article" date="2019" name="Int. J. Syst. Evol. Microbiol.">
        <title>The Global Catalogue of Microorganisms (GCM) 10K type strain sequencing project: providing services to taxonomists for standard genome sequencing and annotation.</title>
        <authorList>
            <consortium name="The Broad Institute Genomics Platform"/>
            <consortium name="The Broad Institute Genome Sequencing Center for Infectious Disease"/>
            <person name="Wu L."/>
            <person name="Ma J."/>
        </authorList>
    </citation>
    <scope>NUCLEOTIDE SEQUENCE [LARGE SCALE GENOMIC DNA]</scope>
    <source>
        <strain evidence="3">CGMCC 4.1469</strain>
    </source>
</reference>
<evidence type="ECO:0008006" key="4">
    <source>
        <dbReference type="Google" id="ProtNLM"/>
    </source>
</evidence>
<feature type="region of interest" description="Disordered" evidence="1">
    <location>
        <begin position="17"/>
        <end position="48"/>
    </location>
</feature>
<dbReference type="RefSeq" id="WP_345327629.1">
    <property type="nucleotide sequence ID" value="NZ_BAAAVH010000010.1"/>
</dbReference>
<evidence type="ECO:0000313" key="2">
    <source>
        <dbReference type="EMBL" id="MFC5889699.1"/>
    </source>
</evidence>